<dbReference type="GO" id="GO:0003729">
    <property type="term" value="F:mRNA binding"/>
    <property type="evidence" value="ECO:0007669"/>
    <property type="project" value="TreeGrafter"/>
</dbReference>
<dbReference type="InterPro" id="IPR025762">
    <property type="entry name" value="DFDF"/>
</dbReference>
<keyword evidence="4" id="KW-0963">Cytoplasm</keyword>
<dbReference type="PROSITE" id="PS51512">
    <property type="entry name" value="DFDF"/>
    <property type="match status" value="1"/>
</dbReference>
<comment type="caution">
    <text evidence="8">The sequence shown here is derived from an EMBL/GenBank/DDBJ whole genome shotgun (WGS) entry which is preliminary data.</text>
</comment>
<evidence type="ECO:0000256" key="3">
    <source>
        <dbReference type="ARBA" id="ARBA00015797"/>
    </source>
</evidence>
<feature type="region of interest" description="Disordered" evidence="5">
    <location>
        <begin position="151"/>
        <end position="178"/>
    </location>
</feature>
<dbReference type="PROSITE" id="PS51385">
    <property type="entry name" value="YJEF_N"/>
    <property type="match status" value="1"/>
</dbReference>
<feature type="compositionally biased region" description="Low complexity" evidence="5">
    <location>
        <begin position="465"/>
        <end position="476"/>
    </location>
</feature>
<feature type="compositionally biased region" description="Polar residues" evidence="5">
    <location>
        <begin position="279"/>
        <end position="303"/>
    </location>
</feature>
<feature type="region of interest" description="Disordered" evidence="5">
    <location>
        <begin position="374"/>
        <end position="486"/>
    </location>
</feature>
<dbReference type="PANTHER" id="PTHR13612">
    <property type="entry name" value="ENHANCER OF MRNA-DECAPPING PROTEIN 3"/>
    <property type="match status" value="1"/>
</dbReference>
<evidence type="ECO:0000313" key="9">
    <source>
        <dbReference type="Proteomes" id="UP000800235"/>
    </source>
</evidence>
<dbReference type="OrthoDB" id="10030313at2759"/>
<name>A0A9P4NJD3_9PEZI</name>
<keyword evidence="9" id="KW-1185">Reference proteome</keyword>
<feature type="region of interest" description="Disordered" evidence="5">
    <location>
        <begin position="196"/>
        <end position="329"/>
    </location>
</feature>
<evidence type="ECO:0000313" key="8">
    <source>
        <dbReference type="EMBL" id="KAF2424243.1"/>
    </source>
</evidence>
<dbReference type="SUPFAM" id="SSF64153">
    <property type="entry name" value="YjeF N-terminal domain-like"/>
    <property type="match status" value="1"/>
</dbReference>
<dbReference type="InterPro" id="IPR004443">
    <property type="entry name" value="YjeF_N_dom"/>
</dbReference>
<comment type="subcellular location">
    <subcellularLocation>
        <location evidence="1">Cytoplasm</location>
        <location evidence="1">P-body</location>
    </subcellularLocation>
</comment>
<dbReference type="PANTHER" id="PTHR13612:SF0">
    <property type="entry name" value="ENHANCER OF MRNA-DECAPPING PROTEIN 3"/>
    <property type="match status" value="1"/>
</dbReference>
<dbReference type="GO" id="GO:0033962">
    <property type="term" value="P:P-body assembly"/>
    <property type="evidence" value="ECO:0007669"/>
    <property type="project" value="TreeGrafter"/>
</dbReference>
<dbReference type="InterPro" id="IPR019050">
    <property type="entry name" value="FDF_dom"/>
</dbReference>
<dbReference type="GO" id="GO:0000932">
    <property type="term" value="C:P-body"/>
    <property type="evidence" value="ECO:0007669"/>
    <property type="project" value="UniProtKB-SubCell"/>
</dbReference>
<dbReference type="AlphaFoldDB" id="A0A9P4NJD3"/>
<gene>
    <name evidence="8" type="ORF">EJ08DRAFT_652481</name>
</gene>
<feature type="domain" description="YjeF N-terminal" evidence="6">
    <location>
        <begin position="513"/>
        <end position="766"/>
    </location>
</feature>
<protein>
    <recommendedName>
        <fullName evidence="3">Enhancer of mRNA-decapping protein 3</fullName>
    </recommendedName>
</protein>
<dbReference type="InterPro" id="IPR036652">
    <property type="entry name" value="YjeF_N_dom_sf"/>
</dbReference>
<dbReference type="GO" id="GO:0031087">
    <property type="term" value="P:deadenylation-independent decapping of nuclear-transcribed mRNA"/>
    <property type="evidence" value="ECO:0007669"/>
    <property type="project" value="TreeGrafter"/>
</dbReference>
<proteinExistence type="inferred from homology"/>
<sequence length="796" mass="85357">MAASFIGLTVEVVLKQGGVIQGRVNAIDTNTSSLQLHDVHFLETGERVGNWTIQGPQILELNVVDTNTTPIQQHFTQSQPPSNRPSIVSNLPQAPLQSVAPPQPESFVDPAILSFGRRPTVVGTATSQLAPQEAPSTPMKVLSPEAMQSLPQNISPFVGTPTSPAPKKSLGRKKGKDAAATLKAPFSNLDINSAAEQEHLDDTDDPRAGSVRRISLTKTRTGKPMDDAAQSAWTTKKNNRKKRDIQASGDVDEASPEVSRKENAKAPGTFRGKGWRQTPILQDQPTASSPKTPSKQALQSGNRSSKKQQALDREARKNGWGTGDATDIQDMPEFDFASNLSKFDKSTIFAQMRTEDTTADDELLVSHNRIARPGNFGGKNLHPTENVLDSPTVNSRRISTQDSDSDATFDLEGSARTATKRTISRASSKRPSLRQNSILLEDGISSRDVPHIPRSIRGGAGYAGSSSHPTVSSPTPGRFTPPESPSASQVLQNVHFRIDTSNRVCPTVTPGGMAAIEEAAEVELGLSVEVMNESAARGIAEVAMAQLGTASSKTIRGSSRTDVRPVAIVLVGNHRAGARALASARHLRGRGVKVLACIVGVDRKVELEREVRKQSDTLVKLGGALRGWADTLIYLRKLYDSNSPPELIVEALLHPGKTFDDLISEDQRIVVDMIQFINKSGGGKDATISVDIPSGLNGSTGEAGLSEGGNDNLQVRANNVVCLGAPRIGLLRALQRASTKVTSSPADPLKWQIWVVDIGVNKAWKQSGMASSRGVRFGNEWIVPLKVFEGAEDGRA</sequence>
<dbReference type="Pfam" id="PF03853">
    <property type="entry name" value="YjeF_N"/>
    <property type="match status" value="1"/>
</dbReference>
<evidence type="ECO:0000256" key="1">
    <source>
        <dbReference type="ARBA" id="ARBA00004201"/>
    </source>
</evidence>
<evidence type="ECO:0000259" key="7">
    <source>
        <dbReference type="PROSITE" id="PS51512"/>
    </source>
</evidence>
<feature type="compositionally biased region" description="Basic residues" evidence="5">
    <location>
        <begin position="418"/>
        <end position="432"/>
    </location>
</feature>
<evidence type="ECO:0000256" key="2">
    <source>
        <dbReference type="ARBA" id="ARBA00006610"/>
    </source>
</evidence>
<organism evidence="8 9">
    <name type="scientific">Tothia fuscella</name>
    <dbReference type="NCBI Taxonomy" id="1048955"/>
    <lineage>
        <taxon>Eukaryota</taxon>
        <taxon>Fungi</taxon>
        <taxon>Dikarya</taxon>
        <taxon>Ascomycota</taxon>
        <taxon>Pezizomycotina</taxon>
        <taxon>Dothideomycetes</taxon>
        <taxon>Pleosporomycetidae</taxon>
        <taxon>Venturiales</taxon>
        <taxon>Cylindrosympodiaceae</taxon>
        <taxon>Tothia</taxon>
    </lineage>
</organism>
<accession>A0A9P4NJD3</accession>
<dbReference type="Gene3D" id="2.30.30.100">
    <property type="match status" value="1"/>
</dbReference>
<dbReference type="SMART" id="SM01199">
    <property type="entry name" value="FDF"/>
    <property type="match status" value="1"/>
</dbReference>
<dbReference type="Gene3D" id="3.40.50.10260">
    <property type="entry name" value="YjeF N-terminal domain"/>
    <property type="match status" value="1"/>
</dbReference>
<dbReference type="Pfam" id="PF09532">
    <property type="entry name" value="FDF"/>
    <property type="match status" value="1"/>
</dbReference>
<dbReference type="EMBL" id="MU007076">
    <property type="protein sequence ID" value="KAF2424243.1"/>
    <property type="molecule type" value="Genomic_DNA"/>
</dbReference>
<feature type="domain" description="DFDF" evidence="7">
    <location>
        <begin position="322"/>
        <end position="358"/>
    </location>
</feature>
<evidence type="ECO:0000259" key="6">
    <source>
        <dbReference type="PROSITE" id="PS51385"/>
    </source>
</evidence>
<reference evidence="8" key="1">
    <citation type="journal article" date="2020" name="Stud. Mycol.">
        <title>101 Dothideomycetes genomes: a test case for predicting lifestyles and emergence of pathogens.</title>
        <authorList>
            <person name="Haridas S."/>
            <person name="Albert R."/>
            <person name="Binder M."/>
            <person name="Bloem J."/>
            <person name="Labutti K."/>
            <person name="Salamov A."/>
            <person name="Andreopoulos B."/>
            <person name="Baker S."/>
            <person name="Barry K."/>
            <person name="Bills G."/>
            <person name="Bluhm B."/>
            <person name="Cannon C."/>
            <person name="Castanera R."/>
            <person name="Culley D."/>
            <person name="Daum C."/>
            <person name="Ezra D."/>
            <person name="Gonzalez J."/>
            <person name="Henrissat B."/>
            <person name="Kuo A."/>
            <person name="Liang C."/>
            <person name="Lipzen A."/>
            <person name="Lutzoni F."/>
            <person name="Magnuson J."/>
            <person name="Mondo S."/>
            <person name="Nolan M."/>
            <person name="Ohm R."/>
            <person name="Pangilinan J."/>
            <person name="Park H.-J."/>
            <person name="Ramirez L."/>
            <person name="Alfaro M."/>
            <person name="Sun H."/>
            <person name="Tritt A."/>
            <person name="Yoshinaga Y."/>
            <person name="Zwiers L.-H."/>
            <person name="Turgeon B."/>
            <person name="Goodwin S."/>
            <person name="Spatafora J."/>
            <person name="Crous P."/>
            <person name="Grigoriev I."/>
        </authorList>
    </citation>
    <scope>NUCLEOTIDE SEQUENCE</scope>
    <source>
        <strain evidence="8">CBS 130266</strain>
    </source>
</reference>
<comment type="similarity">
    <text evidence="2">Belongs to the EDC3 family.</text>
</comment>
<feature type="compositionally biased region" description="Polar residues" evidence="5">
    <location>
        <begin position="387"/>
        <end position="402"/>
    </location>
</feature>
<dbReference type="Proteomes" id="UP000800235">
    <property type="component" value="Unassembled WGS sequence"/>
</dbReference>
<evidence type="ECO:0000256" key="4">
    <source>
        <dbReference type="ARBA" id="ARBA00022490"/>
    </source>
</evidence>
<evidence type="ECO:0000256" key="5">
    <source>
        <dbReference type="SAM" id="MobiDB-lite"/>
    </source>
</evidence>